<dbReference type="GO" id="GO:0043186">
    <property type="term" value="C:P granule"/>
    <property type="evidence" value="ECO:0007669"/>
    <property type="project" value="TreeGrafter"/>
</dbReference>
<dbReference type="FunFam" id="2.30.30.140:FF:000018">
    <property type="entry name" value="Serine/threonine-protein kinase 31"/>
    <property type="match status" value="1"/>
</dbReference>
<evidence type="ECO:0000313" key="2">
    <source>
        <dbReference type="EMBL" id="MDE45077.1"/>
    </source>
</evidence>
<dbReference type="InterPro" id="IPR035437">
    <property type="entry name" value="SNase_OB-fold_sf"/>
</dbReference>
<dbReference type="GO" id="GO:0030719">
    <property type="term" value="P:P granule organization"/>
    <property type="evidence" value="ECO:0007669"/>
    <property type="project" value="TreeGrafter"/>
</dbReference>
<dbReference type="CDD" id="cd20379">
    <property type="entry name" value="Tudor_dTUD-like"/>
    <property type="match status" value="1"/>
</dbReference>
<protein>
    <submittedName>
        <fullName evidence="3">Tudor domain-containing protein 1</fullName>
    </submittedName>
</protein>
<dbReference type="PANTHER" id="PTHR22948">
    <property type="entry name" value="TUDOR DOMAIN CONTAINING PROTEIN"/>
    <property type="match status" value="1"/>
</dbReference>
<dbReference type="GO" id="GO:0007283">
    <property type="term" value="P:spermatogenesis"/>
    <property type="evidence" value="ECO:0007669"/>
    <property type="project" value="TreeGrafter"/>
</dbReference>
<evidence type="ECO:0000259" key="1">
    <source>
        <dbReference type="PROSITE" id="PS50304"/>
    </source>
</evidence>
<dbReference type="SUPFAM" id="SSF63748">
    <property type="entry name" value="Tudor/PWWP/MBT"/>
    <property type="match status" value="1"/>
</dbReference>
<evidence type="ECO:0000313" key="3">
    <source>
        <dbReference type="EMBL" id="MDE51104.1"/>
    </source>
</evidence>
<dbReference type="EMBL" id="GGYP01000306">
    <property type="protein sequence ID" value="MDE45077.1"/>
    <property type="molecule type" value="Transcribed_RNA"/>
</dbReference>
<organism evidence="3">
    <name type="scientific">Aceria tosichella</name>
    <name type="common">wheat curl mite</name>
    <dbReference type="NCBI Taxonomy" id="561515"/>
    <lineage>
        <taxon>Eukaryota</taxon>
        <taxon>Metazoa</taxon>
        <taxon>Ecdysozoa</taxon>
        <taxon>Arthropoda</taxon>
        <taxon>Chelicerata</taxon>
        <taxon>Arachnida</taxon>
        <taxon>Acari</taxon>
        <taxon>Acariformes</taxon>
        <taxon>Trombidiformes</taxon>
        <taxon>Prostigmata</taxon>
        <taxon>Eupodina</taxon>
        <taxon>Eriophyoidea</taxon>
        <taxon>Eriophyidae</taxon>
        <taxon>Eriophyinae</taxon>
        <taxon>Aceriini</taxon>
        <taxon>Aceria</taxon>
    </lineage>
</organism>
<dbReference type="Gene3D" id="2.30.30.140">
    <property type="match status" value="1"/>
</dbReference>
<dbReference type="AlphaFoldDB" id="A0A6G1SKQ8"/>
<dbReference type="PROSITE" id="PS50304">
    <property type="entry name" value="TUDOR"/>
    <property type="match status" value="1"/>
</dbReference>
<dbReference type="GO" id="GO:0034587">
    <property type="term" value="P:piRNA processing"/>
    <property type="evidence" value="ECO:0007669"/>
    <property type="project" value="TreeGrafter"/>
</dbReference>
<sequence>MIKLKEVEVRPTELVYITAVNYQERTFFAQQCKHTNKDLVDHNNSIHEYCKKLYESRQKDEPAIQPAVGQVLCARYKLDSNWYRVMVKSIDNDTQECTCYFIDYGNVETVHYDNLIRLNPAEVPAMTRAPFGFFATMEDSEKLDEARSKHLLDCLMNEYVLIREHGRLKENLWRVELPKVAYNTTFWVASERKFT</sequence>
<accession>A0A6G1SKQ8</accession>
<dbReference type="SMART" id="SM00333">
    <property type="entry name" value="TUDOR"/>
    <property type="match status" value="1"/>
</dbReference>
<gene>
    <name evidence="3" type="primary">Tdrd1_0</name>
    <name evidence="2" type="synonym">Tdrd1_1</name>
    <name evidence="3" type="ORF">g.17967</name>
    <name evidence="2" type="ORF">g.17968</name>
</gene>
<reference evidence="3" key="1">
    <citation type="submission" date="2018-10" db="EMBL/GenBank/DDBJ databases">
        <title>Transcriptome assembly of Aceria tosichella (Wheat curl mite) Type 2.</title>
        <authorList>
            <person name="Scully E.D."/>
            <person name="Geib S.M."/>
            <person name="Palmer N.A."/>
            <person name="Gupta A.K."/>
            <person name="Sarath G."/>
            <person name="Tatineni S."/>
        </authorList>
    </citation>
    <scope>NUCLEOTIDE SEQUENCE</scope>
    <source>
        <strain evidence="3">LincolnNE</strain>
    </source>
</reference>
<dbReference type="InterPro" id="IPR050621">
    <property type="entry name" value="Tudor_domain_containing"/>
</dbReference>
<feature type="domain" description="Tudor" evidence="1">
    <location>
        <begin position="65"/>
        <end position="125"/>
    </location>
</feature>
<dbReference type="Pfam" id="PF00567">
    <property type="entry name" value="TUDOR"/>
    <property type="match status" value="1"/>
</dbReference>
<dbReference type="EMBL" id="GGYP01006333">
    <property type="protein sequence ID" value="MDE51104.1"/>
    <property type="molecule type" value="Transcribed_RNA"/>
</dbReference>
<dbReference type="PANTHER" id="PTHR22948:SF29">
    <property type="entry name" value="FI02030P-RELATED"/>
    <property type="match status" value="1"/>
</dbReference>
<dbReference type="InterPro" id="IPR002999">
    <property type="entry name" value="Tudor"/>
</dbReference>
<proteinExistence type="predicted"/>
<dbReference type="Gene3D" id="2.40.50.90">
    <property type="match status" value="1"/>
</dbReference>
<name>A0A6G1SKQ8_9ACAR</name>